<evidence type="ECO:0000313" key="2">
    <source>
        <dbReference type="Proteomes" id="UP001501705"/>
    </source>
</evidence>
<comment type="caution">
    <text evidence="1">The sequence shown here is derived from an EMBL/GenBank/DDBJ whole genome shotgun (WGS) entry which is preliminary data.</text>
</comment>
<proteinExistence type="predicted"/>
<evidence type="ECO:0000313" key="1">
    <source>
        <dbReference type="EMBL" id="GAA1553435.1"/>
    </source>
</evidence>
<gene>
    <name evidence="1" type="ORF">GCM10009804_07990</name>
</gene>
<organism evidence="1 2">
    <name type="scientific">Kribbella hippodromi</name>
    <dbReference type="NCBI Taxonomy" id="434347"/>
    <lineage>
        <taxon>Bacteria</taxon>
        <taxon>Bacillati</taxon>
        <taxon>Actinomycetota</taxon>
        <taxon>Actinomycetes</taxon>
        <taxon>Propionibacteriales</taxon>
        <taxon>Kribbellaceae</taxon>
        <taxon>Kribbella</taxon>
    </lineage>
</organism>
<keyword evidence="2" id="KW-1185">Reference proteome</keyword>
<protein>
    <submittedName>
        <fullName evidence="1">Uncharacterized protein</fullName>
    </submittedName>
</protein>
<reference evidence="2" key="1">
    <citation type="journal article" date="2019" name="Int. J. Syst. Evol. Microbiol.">
        <title>The Global Catalogue of Microorganisms (GCM) 10K type strain sequencing project: providing services to taxonomists for standard genome sequencing and annotation.</title>
        <authorList>
            <consortium name="The Broad Institute Genomics Platform"/>
            <consortium name="The Broad Institute Genome Sequencing Center for Infectious Disease"/>
            <person name="Wu L."/>
            <person name="Ma J."/>
        </authorList>
    </citation>
    <scope>NUCLEOTIDE SEQUENCE [LARGE SCALE GENOMIC DNA]</scope>
    <source>
        <strain evidence="2">JCM 15572</strain>
    </source>
</reference>
<dbReference type="EMBL" id="BAAAPH010000002">
    <property type="protein sequence ID" value="GAA1553435.1"/>
    <property type="molecule type" value="Genomic_DNA"/>
</dbReference>
<accession>A0ABP4N504</accession>
<sequence>MWAGRRERGGASGAALGGAVLGGAGRTGGAGRVWLLGFGGWGSARAPELGSAAGP</sequence>
<dbReference type="Proteomes" id="UP001501705">
    <property type="component" value="Unassembled WGS sequence"/>
</dbReference>
<name>A0ABP4N504_9ACTN</name>